<feature type="region of interest" description="Disordered" evidence="2">
    <location>
        <begin position="211"/>
        <end position="231"/>
    </location>
</feature>
<name>A0A381T5Z7_9ZZZZ</name>
<dbReference type="EMBL" id="UINC01003999">
    <property type="protein sequence ID" value="SVA10981.1"/>
    <property type="molecule type" value="Genomic_DNA"/>
</dbReference>
<evidence type="ECO:0000256" key="1">
    <source>
        <dbReference type="ARBA" id="ARBA00022801"/>
    </source>
</evidence>
<proteinExistence type="predicted"/>
<evidence type="ECO:0000256" key="2">
    <source>
        <dbReference type="SAM" id="MobiDB-lite"/>
    </source>
</evidence>
<organism evidence="4">
    <name type="scientific">marine metagenome</name>
    <dbReference type="NCBI Taxonomy" id="408172"/>
    <lineage>
        <taxon>unclassified sequences</taxon>
        <taxon>metagenomes</taxon>
        <taxon>ecological metagenomes</taxon>
    </lineage>
</organism>
<feature type="domain" description="AB hydrolase-1" evidence="3">
    <location>
        <begin position="60"/>
        <end position="340"/>
    </location>
</feature>
<accession>A0A381T5Z7</accession>
<protein>
    <recommendedName>
        <fullName evidence="3">AB hydrolase-1 domain-containing protein</fullName>
    </recommendedName>
</protein>
<evidence type="ECO:0000313" key="4">
    <source>
        <dbReference type="EMBL" id="SVA10981.1"/>
    </source>
</evidence>
<dbReference type="Gene3D" id="3.40.50.1820">
    <property type="entry name" value="alpha/beta hydrolase"/>
    <property type="match status" value="1"/>
</dbReference>
<dbReference type="PANTHER" id="PTHR43329">
    <property type="entry name" value="EPOXIDE HYDROLASE"/>
    <property type="match status" value="1"/>
</dbReference>
<reference evidence="4" key="1">
    <citation type="submission" date="2018-05" db="EMBL/GenBank/DDBJ databases">
        <authorList>
            <person name="Lanie J.A."/>
            <person name="Ng W.-L."/>
            <person name="Kazmierczak K.M."/>
            <person name="Andrzejewski T.M."/>
            <person name="Davidsen T.M."/>
            <person name="Wayne K.J."/>
            <person name="Tettelin H."/>
            <person name="Glass J.I."/>
            <person name="Rusch D."/>
            <person name="Podicherti R."/>
            <person name="Tsui H.-C.T."/>
            <person name="Winkler M.E."/>
        </authorList>
    </citation>
    <scope>NUCLEOTIDE SEQUENCE</scope>
</reference>
<dbReference type="GO" id="GO:0016787">
    <property type="term" value="F:hydrolase activity"/>
    <property type="evidence" value="ECO:0007669"/>
    <property type="project" value="UniProtKB-KW"/>
</dbReference>
<dbReference type="AlphaFoldDB" id="A0A381T5Z7"/>
<dbReference type="SUPFAM" id="SSF53474">
    <property type="entry name" value="alpha/beta-Hydrolases"/>
    <property type="match status" value="1"/>
</dbReference>
<dbReference type="InterPro" id="IPR029058">
    <property type="entry name" value="AB_hydrolase_fold"/>
</dbReference>
<dbReference type="Pfam" id="PF00561">
    <property type="entry name" value="Abhydrolase_1"/>
    <property type="match status" value="1"/>
</dbReference>
<keyword evidence="1" id="KW-0378">Hydrolase</keyword>
<gene>
    <name evidence="4" type="ORF">METZ01_LOCUS63835</name>
</gene>
<dbReference type="InterPro" id="IPR000073">
    <property type="entry name" value="AB_hydrolase_1"/>
</dbReference>
<sequence>MKRILFLCTLVLSFYSYADEIEHKGNHEVNMNESPLEGVKFSFIETNGIKMRIAEMGEGPLVLLAHGWPESWYSWRHQLVGLSQAGFRVIAPDMRGYGETDAPSQIDEYDVNHLTADMVGILDALGETTAYIVGHDWGAPVATFSALFYPERFTKLVIMSVPYNGRQDQNPIEGLKTVFQDNFFYILYHNEPNGVAEKEYDKDPRDLISKFYQSPGSRTKSPKITDPKRSAGGFLPRIGEPEGLPDWFTQEDLDYVVGQFEQSGFRGGVNYYRNIERNWKLTEDLQDHSIKVPTLFLAGSQDMVIGGADKETLEGSMKEVIPLLEEVVLLPNIGHWVQQEAAEETNSILIDFLK</sequence>
<dbReference type="InterPro" id="IPR000639">
    <property type="entry name" value="Epox_hydrolase-like"/>
</dbReference>
<dbReference type="PRINTS" id="PR00111">
    <property type="entry name" value="ABHYDROLASE"/>
</dbReference>
<evidence type="ECO:0000259" key="3">
    <source>
        <dbReference type="Pfam" id="PF00561"/>
    </source>
</evidence>
<dbReference type="PRINTS" id="PR00412">
    <property type="entry name" value="EPOXHYDRLASE"/>
</dbReference>